<evidence type="ECO:0000313" key="1">
    <source>
        <dbReference type="EMBL" id="KKK74731.1"/>
    </source>
</evidence>
<dbReference type="EMBL" id="LAZR01056181">
    <property type="protein sequence ID" value="KKK74731.1"/>
    <property type="molecule type" value="Genomic_DNA"/>
</dbReference>
<name>A0A0F9ARB3_9ZZZZ</name>
<gene>
    <name evidence="1" type="ORF">LCGC14_2880830</name>
</gene>
<reference evidence="1" key="1">
    <citation type="journal article" date="2015" name="Nature">
        <title>Complex archaea that bridge the gap between prokaryotes and eukaryotes.</title>
        <authorList>
            <person name="Spang A."/>
            <person name="Saw J.H."/>
            <person name="Jorgensen S.L."/>
            <person name="Zaremba-Niedzwiedzka K."/>
            <person name="Martijn J."/>
            <person name="Lind A.E."/>
            <person name="van Eijk R."/>
            <person name="Schleper C."/>
            <person name="Guy L."/>
            <person name="Ettema T.J."/>
        </authorList>
    </citation>
    <scope>NUCLEOTIDE SEQUENCE</scope>
</reference>
<evidence type="ECO:0008006" key="2">
    <source>
        <dbReference type="Google" id="ProtNLM"/>
    </source>
</evidence>
<feature type="non-terminal residue" evidence="1">
    <location>
        <position position="1"/>
    </location>
</feature>
<comment type="caution">
    <text evidence="1">The sequence shown here is derived from an EMBL/GenBank/DDBJ whole genome shotgun (WGS) entry which is preliminary data.</text>
</comment>
<organism evidence="1">
    <name type="scientific">marine sediment metagenome</name>
    <dbReference type="NCBI Taxonomy" id="412755"/>
    <lineage>
        <taxon>unclassified sequences</taxon>
        <taxon>metagenomes</taxon>
        <taxon>ecological metagenomes</taxon>
    </lineage>
</organism>
<dbReference type="AlphaFoldDB" id="A0A0F9ARB3"/>
<accession>A0A0F9ARB3</accession>
<proteinExistence type="predicted"/>
<sequence>SAVIVERTPDQLAGPTLVEREELNATISYTDKLKEAQEATFRLSIDTLLDDTKEAMRDLSARPLEVWVYRDSQMVFAGPIVGGEVRNRTITLSCRGLEFYTAYMLLDKDTTWASVDLATITKDVIDDWQDRDYGDYGIDTVSVGTIGTTRSLTWPGVYEPIDVYSFLREQAETDFDWWVDSSTRELNVSASRGSDLTDSVFIERGITEPEMRIAVSPGAVASHVYLIGTGPNLSNPLTSTATTTALRNSFGLSGMARVADLVENQVHLDSLSAEVASTRAKRLFLPGPNVLSIDAGSVDAFGIGDTVTYTLDVGLGQITGAFRITSRTVNVGNRGQETMTMQVDDA</sequence>
<protein>
    <recommendedName>
        <fullName evidence="2">Tip attachment protein J domain-containing protein</fullName>
    </recommendedName>
</protein>